<gene>
    <name evidence="2" type="ORF">MFIFM68171_02266</name>
</gene>
<sequence length="483" mass="52682">MKPKKNLKGGEDGLMDSDKDEDAYFDKSPFSSAPMIHLQFKRGDHLSVHRAVLQRNPKLALLDTSHHNLFGGGASSQSHSLKHISRSAGHVLIHYLYTDTYHTLKWMGPKTGREETIAKLKTAFEVYATARKYELDGLEELAKEQISILSKGVDAFTIVDVVNEAYPSSTDKDAWFPTYMKAVVKTAFENSAALLNPEVHVPPENKVEDDAPTAKTLLRSALEVYREMVKDTSVTIEPPQQEDDGWERCATTKKNQKDMESIFAAAEEPYAEEPAELAESAPDPVEPVEEILLSAESAPDPMEPVEETLVPAETAPDPVDNFWGAINSKGKKNKKKGKKGAAAKEHNVNEQLAKPEPIPEAGEQDGTTAGNTAGGGPFPFSSVGSTTRTAFGATNKAAVCDPPSTASVAFTPATEKEAYNPSQINSFQNILFMDAYKRWSSEELRLADYNQGRKQVSAGGTGAFGAFSFRRVGLGVNTRTNIT</sequence>
<comment type="caution">
    <text evidence="2">The sequence shown here is derived from an EMBL/GenBank/DDBJ whole genome shotgun (WGS) entry which is preliminary data.</text>
</comment>
<feature type="region of interest" description="Disordered" evidence="1">
    <location>
        <begin position="312"/>
        <end position="383"/>
    </location>
</feature>
<dbReference type="Proteomes" id="UP001628179">
    <property type="component" value="Unassembled WGS sequence"/>
</dbReference>
<protein>
    <recommendedName>
        <fullName evidence="4">BTB domain-containing protein</fullName>
    </recommendedName>
</protein>
<evidence type="ECO:0000313" key="2">
    <source>
        <dbReference type="EMBL" id="GAB1312056.1"/>
    </source>
</evidence>
<dbReference type="PANTHER" id="PTHR37538:SF4">
    <property type="entry name" value="PITSLRE SERINE_THREONINE-PROTEIN KINASE CDC2L1"/>
    <property type="match status" value="1"/>
</dbReference>
<name>A0ABQ0G2U1_9PEZI</name>
<evidence type="ECO:0008006" key="4">
    <source>
        <dbReference type="Google" id="ProtNLM"/>
    </source>
</evidence>
<evidence type="ECO:0000313" key="3">
    <source>
        <dbReference type="Proteomes" id="UP001628179"/>
    </source>
</evidence>
<dbReference type="EMBL" id="BAAFSV010000001">
    <property type="protein sequence ID" value="GAB1312056.1"/>
    <property type="molecule type" value="Genomic_DNA"/>
</dbReference>
<dbReference type="Gene3D" id="1.10.10.2360">
    <property type="match status" value="1"/>
</dbReference>
<dbReference type="PANTHER" id="PTHR37538">
    <property type="entry name" value="BTB DOMAIN-CONTAINING PROTEIN"/>
    <property type="match status" value="1"/>
</dbReference>
<keyword evidence="3" id="KW-1185">Reference proteome</keyword>
<accession>A0ABQ0G2U1</accession>
<feature type="region of interest" description="Disordered" evidence="1">
    <location>
        <begin position="1"/>
        <end position="20"/>
    </location>
</feature>
<dbReference type="Gene3D" id="3.30.710.10">
    <property type="entry name" value="Potassium Channel Kv1.1, Chain A"/>
    <property type="match status" value="1"/>
</dbReference>
<feature type="compositionally biased region" description="Basic residues" evidence="1">
    <location>
        <begin position="329"/>
        <end position="341"/>
    </location>
</feature>
<dbReference type="RefSeq" id="XP_070913789.1">
    <property type="nucleotide sequence ID" value="XM_071057688.1"/>
</dbReference>
<proteinExistence type="predicted"/>
<evidence type="ECO:0000256" key="1">
    <source>
        <dbReference type="SAM" id="MobiDB-lite"/>
    </source>
</evidence>
<dbReference type="InterPro" id="IPR011333">
    <property type="entry name" value="SKP1/BTB/POZ_sf"/>
</dbReference>
<dbReference type="GeneID" id="98173011"/>
<organism evidence="2 3">
    <name type="scientific">Madurella fahalii</name>
    <dbReference type="NCBI Taxonomy" id="1157608"/>
    <lineage>
        <taxon>Eukaryota</taxon>
        <taxon>Fungi</taxon>
        <taxon>Dikarya</taxon>
        <taxon>Ascomycota</taxon>
        <taxon>Pezizomycotina</taxon>
        <taxon>Sordariomycetes</taxon>
        <taxon>Sordariomycetidae</taxon>
        <taxon>Sordariales</taxon>
        <taxon>Sordariales incertae sedis</taxon>
        <taxon>Madurella</taxon>
    </lineage>
</organism>
<reference evidence="2 3" key="1">
    <citation type="submission" date="2024-09" db="EMBL/GenBank/DDBJ databases">
        <title>Itraconazole resistance in Madurella fahalii resulting from another homologue of gene encoding cytochrome P450 14-alpha sterol demethylase (CYP51).</title>
        <authorList>
            <person name="Yoshioka I."/>
            <person name="Fahal A.H."/>
            <person name="Kaneko S."/>
            <person name="Yaguchi T."/>
        </authorList>
    </citation>
    <scope>NUCLEOTIDE SEQUENCE [LARGE SCALE GENOMIC DNA]</scope>
    <source>
        <strain evidence="2 3">IFM 68171</strain>
    </source>
</reference>